<dbReference type="PANTHER" id="PTHR43591:SF10">
    <property type="entry name" value="ABC TRANSMEMBRANE TYPE-1 DOMAIN-CONTAINING PROTEIN-RELATED"/>
    <property type="match status" value="1"/>
</dbReference>
<dbReference type="PANTHER" id="PTHR43591">
    <property type="entry name" value="METHYLTRANSFERASE"/>
    <property type="match status" value="1"/>
</dbReference>
<gene>
    <name evidence="4" type="ORF">CH63R_00740</name>
</gene>
<proteinExistence type="inferred from homology"/>
<dbReference type="AlphaFoldDB" id="A0A1B7YU31"/>
<feature type="region of interest" description="Disordered" evidence="2">
    <location>
        <begin position="377"/>
        <end position="432"/>
    </location>
</feature>
<dbReference type="KEGG" id="chig:CH63R_00740"/>
<dbReference type="GO" id="GO:0008168">
    <property type="term" value="F:methyltransferase activity"/>
    <property type="evidence" value="ECO:0007669"/>
    <property type="project" value="TreeGrafter"/>
</dbReference>
<evidence type="ECO:0000313" key="4">
    <source>
        <dbReference type="EMBL" id="OBR15560.1"/>
    </source>
</evidence>
<keyword evidence="5" id="KW-1185">Reference proteome</keyword>
<dbReference type="CDD" id="cd02440">
    <property type="entry name" value="AdoMet_MTases"/>
    <property type="match status" value="1"/>
</dbReference>
<evidence type="ECO:0000256" key="3">
    <source>
        <dbReference type="SAM" id="SignalP"/>
    </source>
</evidence>
<organism evidence="4 5">
    <name type="scientific">Colletotrichum higginsianum (strain IMI 349063)</name>
    <name type="common">Crucifer anthracnose fungus</name>
    <dbReference type="NCBI Taxonomy" id="759273"/>
    <lineage>
        <taxon>Eukaryota</taxon>
        <taxon>Fungi</taxon>
        <taxon>Dikarya</taxon>
        <taxon>Ascomycota</taxon>
        <taxon>Pezizomycotina</taxon>
        <taxon>Sordariomycetes</taxon>
        <taxon>Hypocreomycetidae</taxon>
        <taxon>Glomerellales</taxon>
        <taxon>Glomerellaceae</taxon>
        <taxon>Colletotrichum</taxon>
        <taxon>Colletotrichum destructivum species complex</taxon>
    </lineage>
</organism>
<protein>
    <submittedName>
        <fullName evidence="4">UMTA protein</fullName>
    </submittedName>
</protein>
<evidence type="ECO:0000256" key="1">
    <source>
        <dbReference type="ARBA" id="ARBA00038158"/>
    </source>
</evidence>
<dbReference type="Pfam" id="PF13489">
    <property type="entry name" value="Methyltransf_23"/>
    <property type="match status" value="2"/>
</dbReference>
<evidence type="ECO:0000256" key="2">
    <source>
        <dbReference type="SAM" id="MobiDB-lite"/>
    </source>
</evidence>
<name>A0A1B7YU31_COLHI</name>
<sequence length="432" mass="47778">MCLLTLGGSLGLAPPCQSSDEVGRVLDIGMGTGVWAIQFGDDHPEAKVIGVDLSAVQPGLTAPNVKFEIDDIEEEWTSRGPYDYIHSRFMTSGIANWEDLFARSFNPGGYMEQQEPQLLAQSDDNTLGREYIHVPALKTLMEDTGYKELGAWNYENISQGAGALAMDPLTRAFNWSRDEDDLFLTDVQKDLRNSNYHAYFPVSPPNVTFEVDDLEKNWLYSRPLEYIHSRSMISSVNDWKVYLQKCYSHFTPGGWIELQELDLFPRSDDGTVKPEHPLIKCGQLLLEASEIRVLKCLQVATQPLGEDPKYKELGVLNGQNIADGLEGFCMESLTLAHGWTSEEVNVFLVDVRNNIKDRSVHAYWPLCCLIGRMPEKQPTPAPPAPASPDAAFPAPAPSSPLAPVEGQPQSPVKTPRTAPAFSPAKSPALTPS</sequence>
<feature type="chain" id="PRO_5008601921" evidence="3">
    <location>
        <begin position="19"/>
        <end position="432"/>
    </location>
</feature>
<keyword evidence="3" id="KW-0732">Signal</keyword>
<feature type="signal peptide" evidence="3">
    <location>
        <begin position="1"/>
        <end position="18"/>
    </location>
</feature>
<comment type="caution">
    <text evidence="4">The sequence shown here is derived from an EMBL/GenBank/DDBJ whole genome shotgun (WGS) entry which is preliminary data.</text>
</comment>
<dbReference type="RefSeq" id="XP_018164077.1">
    <property type="nucleotide sequence ID" value="XM_018295715.1"/>
</dbReference>
<accession>A0A1B7YU31</accession>
<dbReference type="Proteomes" id="UP000092177">
    <property type="component" value="Chromosome 1"/>
</dbReference>
<dbReference type="VEuPathDB" id="FungiDB:CH63R_00740"/>
<feature type="compositionally biased region" description="Pro residues" evidence="2">
    <location>
        <begin position="377"/>
        <end position="386"/>
    </location>
</feature>
<reference evidence="5" key="1">
    <citation type="journal article" date="2017" name="BMC Genomics">
        <title>Gapless genome assembly of Colletotrichum higginsianum reveals chromosome structure and association of transposable elements with secondary metabolite gene clusters.</title>
        <authorList>
            <person name="Dallery J.-F."/>
            <person name="Lapalu N."/>
            <person name="Zampounis A."/>
            <person name="Pigne S."/>
            <person name="Luyten I."/>
            <person name="Amselem J."/>
            <person name="Wittenberg A.H.J."/>
            <person name="Zhou S."/>
            <person name="de Queiroz M.V."/>
            <person name="Robin G.P."/>
            <person name="Auger A."/>
            <person name="Hainaut M."/>
            <person name="Henrissat B."/>
            <person name="Kim K.-T."/>
            <person name="Lee Y.-H."/>
            <person name="Lespinet O."/>
            <person name="Schwartz D.C."/>
            <person name="Thon M.R."/>
            <person name="O'Connell R.J."/>
        </authorList>
    </citation>
    <scope>NUCLEOTIDE SEQUENCE [LARGE SCALE GENOMIC DNA]</scope>
    <source>
        <strain evidence="5">IMI 349063</strain>
    </source>
</reference>
<dbReference type="Gene3D" id="3.40.50.150">
    <property type="entry name" value="Vaccinia Virus protein VP39"/>
    <property type="match status" value="2"/>
</dbReference>
<dbReference type="GeneID" id="28859822"/>
<dbReference type="SUPFAM" id="SSF53335">
    <property type="entry name" value="S-adenosyl-L-methionine-dependent methyltransferases"/>
    <property type="match status" value="2"/>
</dbReference>
<comment type="similarity">
    <text evidence="1">Belongs to the methyltransferase superfamily. LaeA methyltransferase family.</text>
</comment>
<evidence type="ECO:0000313" key="5">
    <source>
        <dbReference type="Proteomes" id="UP000092177"/>
    </source>
</evidence>
<dbReference type="InterPro" id="IPR029063">
    <property type="entry name" value="SAM-dependent_MTases_sf"/>
</dbReference>
<dbReference type="EMBL" id="LTAN01000001">
    <property type="protein sequence ID" value="OBR15560.1"/>
    <property type="molecule type" value="Genomic_DNA"/>
</dbReference>